<dbReference type="GO" id="GO:0006313">
    <property type="term" value="P:DNA transposition"/>
    <property type="evidence" value="ECO:0007669"/>
    <property type="project" value="InterPro"/>
</dbReference>
<protein>
    <submittedName>
        <fullName evidence="2">Transposase DDE domain protein</fullName>
    </submittedName>
</protein>
<sequence>MGDDTLLSKQYSKKIGLVHYQYSGAIHDVIPGIGMVNLLHYNNKTDQSTPVDYRIYNKETDGKTKNEHFCDMLTLAKARGINPDTVVMDAWYSGLKNLKHIRNLGWTWVTNLRKNRKVNRNISLESLEILDEGLKMHLRGYGWVTVFKFVAKNGRIDYITTNLENPTREQIEKIFKARWSIEVYHRELKQTCGIERCQARTGRAQRNHICLAIFAWLDMNKRRINKKITLYQQTWEVIKTSIQHNIRCLLADTQFC</sequence>
<accession>A0A0B7J4T7</accession>
<evidence type="ECO:0000259" key="1">
    <source>
        <dbReference type="Pfam" id="PF01609"/>
    </source>
</evidence>
<dbReference type="GO" id="GO:0004803">
    <property type="term" value="F:transposase activity"/>
    <property type="evidence" value="ECO:0007669"/>
    <property type="project" value="InterPro"/>
</dbReference>
<dbReference type="InterPro" id="IPR012337">
    <property type="entry name" value="RNaseH-like_sf"/>
</dbReference>
<dbReference type="SUPFAM" id="SSF53098">
    <property type="entry name" value="Ribonuclease H-like"/>
    <property type="match status" value="1"/>
</dbReference>
<keyword evidence="3" id="KW-1185">Reference proteome</keyword>
<dbReference type="Pfam" id="PF01609">
    <property type="entry name" value="DDE_Tnp_1"/>
    <property type="match status" value="1"/>
</dbReference>
<gene>
    <name evidence="2" type="ORF">RMONA_08430</name>
</gene>
<dbReference type="HOGENOM" id="CLU_071602_0_0_5"/>
<dbReference type="Gene3D" id="3.90.350.10">
    <property type="entry name" value="Transposase Inhibitor Protein From Tn5, Chain A, domain 1"/>
    <property type="match status" value="1"/>
</dbReference>
<dbReference type="EMBL" id="LN794217">
    <property type="protein sequence ID" value="CEO18030.1"/>
    <property type="molecule type" value="Genomic_DNA"/>
</dbReference>
<dbReference type="RefSeq" id="WP_023507941.1">
    <property type="nucleotide sequence ID" value="NZ_LN794217.1"/>
</dbReference>
<proteinExistence type="predicted"/>
<dbReference type="GO" id="GO:0003677">
    <property type="term" value="F:DNA binding"/>
    <property type="evidence" value="ECO:0007669"/>
    <property type="project" value="InterPro"/>
</dbReference>
<organism evidence="2 3">
    <name type="scientific">Rickettsia monacensis</name>
    <dbReference type="NCBI Taxonomy" id="109232"/>
    <lineage>
        <taxon>Bacteria</taxon>
        <taxon>Pseudomonadati</taxon>
        <taxon>Pseudomonadota</taxon>
        <taxon>Alphaproteobacteria</taxon>
        <taxon>Rickettsiales</taxon>
        <taxon>Rickettsiaceae</taxon>
        <taxon>Rickettsieae</taxon>
        <taxon>Rickettsia</taxon>
        <taxon>spotted fever group</taxon>
    </lineage>
</organism>
<reference evidence="2 3" key="1">
    <citation type="submission" date="2015-01" db="EMBL/GenBank/DDBJ databases">
        <title>Draft genome sequence of Rickettsia monacensis strain IrR/Munich.</title>
        <authorList>
            <person name="Felsheim R.F."/>
            <person name="Johnson S.L."/>
            <person name="Kurtti T.J."/>
            <person name="Munderloh U.G."/>
        </authorList>
    </citation>
    <scope>NUCLEOTIDE SEQUENCE [LARGE SCALE GENOMIC DNA]</scope>
    <source>
        <strain evidence="2 3">IrR/Munich</strain>
    </source>
</reference>
<dbReference type="KEGG" id="rmc:RMONA_08430"/>
<dbReference type="Proteomes" id="UP000018149">
    <property type="component" value="Chromosome I"/>
</dbReference>
<name>A0A0B7J4T7_9RICK</name>
<dbReference type="InterPro" id="IPR002559">
    <property type="entry name" value="Transposase_11"/>
</dbReference>
<feature type="domain" description="Transposase IS4-like" evidence="1">
    <location>
        <begin position="49"/>
        <end position="216"/>
    </location>
</feature>
<evidence type="ECO:0000313" key="2">
    <source>
        <dbReference type="EMBL" id="CEO18030.1"/>
    </source>
</evidence>
<evidence type="ECO:0000313" key="3">
    <source>
        <dbReference type="Proteomes" id="UP000018149"/>
    </source>
</evidence>
<dbReference type="AlphaFoldDB" id="A0A0B7J4T7"/>